<dbReference type="Proteomes" id="UP000707206">
    <property type="component" value="Unassembled WGS sequence"/>
</dbReference>
<organism evidence="1 2">
    <name type="scientific">Pelagihabitans pacificus</name>
    <dbReference type="NCBI Taxonomy" id="2696054"/>
    <lineage>
        <taxon>Bacteria</taxon>
        <taxon>Pseudomonadati</taxon>
        <taxon>Bacteroidota</taxon>
        <taxon>Flavobacteriia</taxon>
        <taxon>Flavobacteriales</taxon>
        <taxon>Flavobacteriaceae</taxon>
        <taxon>Pelagihabitans</taxon>
    </lineage>
</organism>
<dbReference type="InterPro" id="IPR017136">
    <property type="entry name" value="UCP037205"/>
</dbReference>
<evidence type="ECO:0000313" key="1">
    <source>
        <dbReference type="EMBL" id="NHF61053.1"/>
    </source>
</evidence>
<evidence type="ECO:0000313" key="2">
    <source>
        <dbReference type="Proteomes" id="UP000707206"/>
    </source>
</evidence>
<dbReference type="Pfam" id="PF10013">
    <property type="entry name" value="DUF2256"/>
    <property type="match status" value="1"/>
</dbReference>
<dbReference type="PANTHER" id="PTHR37463:SF1">
    <property type="entry name" value="DUF2256 DOMAIN-CONTAINING PROTEIN"/>
    <property type="match status" value="1"/>
</dbReference>
<protein>
    <submittedName>
        <fullName evidence="1">DUF2256 domain-containing protein</fullName>
    </submittedName>
</protein>
<dbReference type="PIRSF" id="PIRSF037205">
    <property type="entry name" value="UCP037205"/>
    <property type="match status" value="1"/>
</dbReference>
<dbReference type="PANTHER" id="PTHR37463">
    <property type="entry name" value="GSL3115 PROTEIN"/>
    <property type="match status" value="1"/>
</dbReference>
<reference evidence="1" key="1">
    <citation type="submission" date="2019-07" db="EMBL/GenBank/DDBJ databases">
        <authorList>
            <person name="De-Chao Zhang Q."/>
        </authorList>
    </citation>
    <scope>NUCLEOTIDE SEQUENCE</scope>
    <source>
        <strain evidence="1">TP-CH-4</strain>
    </source>
</reference>
<dbReference type="EMBL" id="VIKU02000005">
    <property type="protein sequence ID" value="NHF61053.1"/>
    <property type="molecule type" value="Genomic_DNA"/>
</dbReference>
<name>A0A967EF58_9FLAO</name>
<dbReference type="RefSeq" id="WP_152575535.1">
    <property type="nucleotide sequence ID" value="NZ_VIKU02000005.1"/>
</dbReference>
<proteinExistence type="predicted"/>
<keyword evidence="2" id="KW-1185">Reference proteome</keyword>
<accession>A0A967EF58</accession>
<sequence length="47" mass="5804">MKKQHLPQKICPVCGRPFAWRKKWAKEWDQVKYCSEKCRRNKKSVIR</sequence>
<gene>
    <name evidence="1" type="ORF">FK220_017000</name>
</gene>
<dbReference type="AlphaFoldDB" id="A0A967EF58"/>
<comment type="caution">
    <text evidence="1">The sequence shown here is derived from an EMBL/GenBank/DDBJ whole genome shotgun (WGS) entry which is preliminary data.</text>
</comment>
<reference evidence="1" key="2">
    <citation type="submission" date="2020-03" db="EMBL/GenBank/DDBJ databases">
        <title>Flavobacteriaceae bacterium strain TP-CH-4, a member of the family Flavobacteriaceae isolated from a deep-sea seamount.</title>
        <authorList>
            <person name="Zhang D.-C."/>
        </authorList>
    </citation>
    <scope>NUCLEOTIDE SEQUENCE</scope>
    <source>
        <strain evidence="1">TP-CH-4</strain>
    </source>
</reference>